<dbReference type="SMART" id="SM00355">
    <property type="entry name" value="ZnF_C2H2"/>
    <property type="match status" value="2"/>
</dbReference>
<feature type="compositionally biased region" description="Polar residues" evidence="2">
    <location>
        <begin position="729"/>
        <end position="738"/>
    </location>
</feature>
<accession>A0ABP1Q5N2</accession>
<feature type="region of interest" description="Disordered" evidence="2">
    <location>
        <begin position="369"/>
        <end position="530"/>
    </location>
</feature>
<dbReference type="InterPro" id="IPR051095">
    <property type="entry name" value="Dros_DevTransReg"/>
</dbReference>
<dbReference type="PANTHER" id="PTHR23110">
    <property type="entry name" value="BTB DOMAIN TRANSCRIPTION FACTOR"/>
    <property type="match status" value="1"/>
</dbReference>
<feature type="domain" description="BTB" evidence="3">
    <location>
        <begin position="38"/>
        <end position="103"/>
    </location>
</feature>
<evidence type="ECO:0000259" key="3">
    <source>
        <dbReference type="PROSITE" id="PS50097"/>
    </source>
</evidence>
<reference evidence="4 5" key="1">
    <citation type="submission" date="2024-08" db="EMBL/GenBank/DDBJ databases">
        <authorList>
            <person name="Cucini C."/>
            <person name="Frati F."/>
        </authorList>
    </citation>
    <scope>NUCLEOTIDE SEQUENCE [LARGE SCALE GENOMIC DNA]</scope>
</reference>
<protein>
    <recommendedName>
        <fullName evidence="3">BTB domain-containing protein</fullName>
    </recommendedName>
</protein>
<evidence type="ECO:0000256" key="1">
    <source>
        <dbReference type="ARBA" id="ARBA00023242"/>
    </source>
</evidence>
<sequence length="738" mass="78987">MSSSSVSLGRNLVSLKWEDFNMFVVSELAALYQKDDLTDVTLFCEGRSFRAHKVLLSLWSTYFRDVFRGTTHSHPVVIVRETNSSDLELILRFIYQGHLLIPIEETDRFLKTAEHFQVAGLKNMRLHVPNFSYPAGTTAAFNEEPVVHQQVHNVSSNMNEPVVSRAGSSQLLTITSNLHGQQHCGHLRNSNNVAGAAVSTSTVVHPHAQPQPTIPVGATVNLGNELSPSHTGSLPPQSHQCPPSPVPEATFHHHHHHPESGQQQVIRQSSSRAAKHGINVSYSSPPSTGFQSNVGSQAVSPSGGGVGVVTRIPSESVIYQPQPVLIFQNGSSTQILKPGEQYATRGGDTRTEHSMMVLEGVVSESSINIEPSTTNTHTTHLSSSNSGGTSYTVYDQPSTSQASSQHVHHHSSPEASGEESILGLPYPDENVSARELSHQQPSGQDPPGLHLPHQHQLSEMHSSKHMEMESESVVVTHPYTPPSASSSISYDPLANGNSGSSNSSSNFSHTSSKCKVSSSPSSISPPDVPVGVSQVQATTVHSAPVYAVKRIPPPLPPSLPSPTQTQARSFRNVVGKNDIPSSRVITSSPPAAPPPHNSSGNAISTRSKSSSFKGASSSKLGQKSTSQSNPSASTSNVVGSVGVKDTRGTVSGQGSSRKVVLVPCPKCGKKVKQTSLKVHMKRTHLEEGTVLVCPICSKRISSKGVYYKHMYIHRKRSEASDKASNSSSTLIKTETQGT</sequence>
<dbReference type="SUPFAM" id="SSF54695">
    <property type="entry name" value="POZ domain"/>
    <property type="match status" value="1"/>
</dbReference>
<dbReference type="InterPro" id="IPR008598">
    <property type="entry name" value="Di19_Zn-bd"/>
</dbReference>
<dbReference type="PROSITE" id="PS50097">
    <property type="entry name" value="BTB"/>
    <property type="match status" value="1"/>
</dbReference>
<dbReference type="Gene3D" id="3.30.160.60">
    <property type="entry name" value="Classic Zinc Finger"/>
    <property type="match status" value="1"/>
</dbReference>
<dbReference type="Pfam" id="PF00651">
    <property type="entry name" value="BTB"/>
    <property type="match status" value="1"/>
</dbReference>
<feature type="compositionally biased region" description="Polar residues" evidence="2">
    <location>
        <begin position="260"/>
        <end position="272"/>
    </location>
</feature>
<comment type="caution">
    <text evidence="4">The sequence shown here is derived from an EMBL/GenBank/DDBJ whole genome shotgun (WGS) entry which is preliminary data.</text>
</comment>
<evidence type="ECO:0000256" key="2">
    <source>
        <dbReference type="SAM" id="MobiDB-lite"/>
    </source>
</evidence>
<keyword evidence="5" id="KW-1185">Reference proteome</keyword>
<dbReference type="EMBL" id="CAXLJM020000022">
    <property type="protein sequence ID" value="CAL8088554.1"/>
    <property type="molecule type" value="Genomic_DNA"/>
</dbReference>
<feature type="region of interest" description="Disordered" evidence="2">
    <location>
        <begin position="205"/>
        <end position="304"/>
    </location>
</feature>
<feature type="compositionally biased region" description="Basic and acidic residues" evidence="2">
    <location>
        <begin position="456"/>
        <end position="468"/>
    </location>
</feature>
<evidence type="ECO:0000313" key="5">
    <source>
        <dbReference type="Proteomes" id="UP001642540"/>
    </source>
</evidence>
<dbReference type="InterPro" id="IPR013087">
    <property type="entry name" value="Znf_C2H2_type"/>
</dbReference>
<dbReference type="PANTHER" id="PTHR23110:SF109">
    <property type="entry name" value="FI07618P-RELATED"/>
    <property type="match status" value="1"/>
</dbReference>
<keyword evidence="1" id="KW-0539">Nucleus</keyword>
<feature type="compositionally biased region" description="Low complexity" evidence="2">
    <location>
        <begin position="495"/>
        <end position="530"/>
    </location>
</feature>
<dbReference type="Pfam" id="PF05605">
    <property type="entry name" value="zf-Di19"/>
    <property type="match status" value="1"/>
</dbReference>
<organism evidence="4 5">
    <name type="scientific">Orchesella dallaii</name>
    <dbReference type="NCBI Taxonomy" id="48710"/>
    <lineage>
        <taxon>Eukaryota</taxon>
        <taxon>Metazoa</taxon>
        <taxon>Ecdysozoa</taxon>
        <taxon>Arthropoda</taxon>
        <taxon>Hexapoda</taxon>
        <taxon>Collembola</taxon>
        <taxon>Entomobryomorpha</taxon>
        <taxon>Entomobryoidea</taxon>
        <taxon>Orchesellidae</taxon>
        <taxon>Orchesellinae</taxon>
        <taxon>Orchesella</taxon>
    </lineage>
</organism>
<dbReference type="Proteomes" id="UP001642540">
    <property type="component" value="Unassembled WGS sequence"/>
</dbReference>
<feature type="region of interest" description="Disordered" evidence="2">
    <location>
        <begin position="577"/>
        <end position="654"/>
    </location>
</feature>
<dbReference type="InterPro" id="IPR000210">
    <property type="entry name" value="BTB/POZ_dom"/>
</dbReference>
<dbReference type="SMART" id="SM00225">
    <property type="entry name" value="BTB"/>
    <property type="match status" value="1"/>
</dbReference>
<dbReference type="PROSITE" id="PS00028">
    <property type="entry name" value="ZINC_FINGER_C2H2_1"/>
    <property type="match status" value="1"/>
</dbReference>
<feature type="compositionally biased region" description="Polar residues" evidence="2">
    <location>
        <begin position="221"/>
        <end position="241"/>
    </location>
</feature>
<feature type="region of interest" description="Disordered" evidence="2">
    <location>
        <begin position="717"/>
        <end position="738"/>
    </location>
</feature>
<evidence type="ECO:0000313" key="4">
    <source>
        <dbReference type="EMBL" id="CAL8088554.1"/>
    </source>
</evidence>
<feature type="compositionally biased region" description="Polar residues" evidence="2">
    <location>
        <begin position="280"/>
        <end position="293"/>
    </location>
</feature>
<gene>
    <name evidence="4" type="ORF">ODALV1_LOCUS7094</name>
</gene>
<dbReference type="InterPro" id="IPR011333">
    <property type="entry name" value="SKP1/BTB/POZ_sf"/>
</dbReference>
<feature type="compositionally biased region" description="Low complexity" evidence="2">
    <location>
        <begin position="604"/>
        <end position="636"/>
    </location>
</feature>
<feature type="compositionally biased region" description="Low complexity" evidence="2">
    <location>
        <begin position="372"/>
        <end position="390"/>
    </location>
</feature>
<dbReference type="CDD" id="cd18315">
    <property type="entry name" value="BTB_POZ_BAB-like"/>
    <property type="match status" value="1"/>
</dbReference>
<dbReference type="Gene3D" id="3.30.710.10">
    <property type="entry name" value="Potassium Channel Kv1.1, Chain A"/>
    <property type="match status" value="1"/>
</dbReference>
<proteinExistence type="predicted"/>
<name>A0ABP1Q5N2_9HEXA</name>